<comment type="similarity">
    <text evidence="4">Belongs to the cyclic nucleotide phosphodiesterase class-III family.</text>
</comment>
<reference evidence="6" key="1">
    <citation type="submission" date="2019-04" db="EMBL/GenBank/DDBJ databases">
        <authorList>
            <consortium name="Science for Life Laboratories"/>
        </authorList>
    </citation>
    <scope>NUCLEOTIDE SEQUENCE</scope>
    <source>
        <strain evidence="6">MBLW1</strain>
    </source>
</reference>
<evidence type="ECO:0000256" key="3">
    <source>
        <dbReference type="ARBA" id="ARBA00023004"/>
    </source>
</evidence>
<dbReference type="SUPFAM" id="SSF56300">
    <property type="entry name" value="Metallo-dependent phosphatases"/>
    <property type="match status" value="1"/>
</dbReference>
<dbReference type="Proteomes" id="UP000464378">
    <property type="component" value="Chromosome"/>
</dbReference>
<dbReference type="PANTHER" id="PTHR42988:SF2">
    <property type="entry name" value="CYCLIC NUCLEOTIDE PHOSPHODIESTERASE CBUA0032-RELATED"/>
    <property type="match status" value="1"/>
</dbReference>
<dbReference type="Pfam" id="PF00149">
    <property type="entry name" value="Metallophos"/>
    <property type="match status" value="1"/>
</dbReference>
<dbReference type="EMBL" id="LR593887">
    <property type="protein sequence ID" value="VTS07876.1"/>
    <property type="molecule type" value="Genomic_DNA"/>
</dbReference>
<evidence type="ECO:0000259" key="5">
    <source>
        <dbReference type="Pfam" id="PF00149"/>
    </source>
</evidence>
<gene>
    <name evidence="6" type="ORF">GMBLW1_39330</name>
</gene>
<protein>
    <recommendedName>
        <fullName evidence="5">Calcineurin-like phosphoesterase domain-containing protein</fullName>
    </recommendedName>
</protein>
<dbReference type="RefSeq" id="WP_162660348.1">
    <property type="nucleotide sequence ID" value="NZ_LR593887.1"/>
</dbReference>
<keyword evidence="2" id="KW-0378">Hydrolase</keyword>
<dbReference type="GO" id="GO:0046872">
    <property type="term" value="F:metal ion binding"/>
    <property type="evidence" value="ECO:0007669"/>
    <property type="project" value="UniProtKB-KW"/>
</dbReference>
<dbReference type="InterPro" id="IPR029052">
    <property type="entry name" value="Metallo-depent_PP-like"/>
</dbReference>
<keyword evidence="1" id="KW-0479">Metal-binding</keyword>
<proteinExistence type="inferred from homology"/>
<feature type="domain" description="Calcineurin-like phosphoesterase" evidence="5">
    <location>
        <begin position="22"/>
        <end position="253"/>
    </location>
</feature>
<sequence length="320" mass="36609">MTTPVVDSQPSPSLADALPGEIRLAHFSDIHLTVRRLGWTWRDLFSKRATGWLNLKLFGRGARFREAPQVTEALMAELRSRPLDRLVFSGDASMMAFETELAYAAEQLGVGRPDQAPGLAVPGNHDAYTRRAVRQGNFESYFAPWQVGEREGDETYPFAQKVGEYWLIGVNSARPRIASWDASGRVGKPQRQRLERLLSRLGPGRRILVTHYPLFTETGRLEPLVRRLRDWKEVLRIAREYDVALWLNGHRHRGYYLPANEDLPFPLICVGSATQRNRWSYNEYRIQERNLRAIRRVFDPLARQYTDGGSFSLQLASAAD</sequence>
<dbReference type="InParanoid" id="A0A6C2YUG5"/>
<dbReference type="InterPro" id="IPR004843">
    <property type="entry name" value="Calcineurin-like_PHP"/>
</dbReference>
<evidence type="ECO:0000313" key="6">
    <source>
        <dbReference type="EMBL" id="VIP05260.1"/>
    </source>
</evidence>
<dbReference type="AlphaFoldDB" id="A0A6C2YUG5"/>
<dbReference type="PANTHER" id="PTHR42988">
    <property type="entry name" value="PHOSPHOHYDROLASE"/>
    <property type="match status" value="1"/>
</dbReference>
<name>A0A6C2YUG5_9BACT</name>
<dbReference type="InterPro" id="IPR050884">
    <property type="entry name" value="CNP_phosphodiesterase-III"/>
</dbReference>
<dbReference type="GO" id="GO:0016787">
    <property type="term" value="F:hydrolase activity"/>
    <property type="evidence" value="ECO:0007669"/>
    <property type="project" value="UniProtKB-KW"/>
</dbReference>
<dbReference type="Gene3D" id="3.60.21.10">
    <property type="match status" value="1"/>
</dbReference>
<evidence type="ECO:0000256" key="2">
    <source>
        <dbReference type="ARBA" id="ARBA00022801"/>
    </source>
</evidence>
<evidence type="ECO:0000256" key="4">
    <source>
        <dbReference type="ARBA" id="ARBA00025742"/>
    </source>
</evidence>
<dbReference type="EMBL" id="LR586016">
    <property type="protein sequence ID" value="VIP05260.1"/>
    <property type="molecule type" value="Genomic_DNA"/>
</dbReference>
<keyword evidence="3" id="KW-0408">Iron</keyword>
<organism evidence="6">
    <name type="scientific">Tuwongella immobilis</name>
    <dbReference type="NCBI Taxonomy" id="692036"/>
    <lineage>
        <taxon>Bacteria</taxon>
        <taxon>Pseudomonadati</taxon>
        <taxon>Planctomycetota</taxon>
        <taxon>Planctomycetia</taxon>
        <taxon>Gemmatales</taxon>
        <taxon>Gemmataceae</taxon>
        <taxon>Tuwongella</taxon>
    </lineage>
</organism>
<evidence type="ECO:0000313" key="7">
    <source>
        <dbReference type="Proteomes" id="UP000464378"/>
    </source>
</evidence>
<evidence type="ECO:0000256" key="1">
    <source>
        <dbReference type="ARBA" id="ARBA00022723"/>
    </source>
</evidence>
<accession>A0A6C2YUG5</accession>
<dbReference type="KEGG" id="tim:GMBLW1_39330"/>
<keyword evidence="7" id="KW-1185">Reference proteome</keyword>